<dbReference type="WBParaSite" id="Pan_g1574.t1">
    <property type="protein sequence ID" value="Pan_g1574.t1"/>
    <property type="gene ID" value="Pan_g1574"/>
</dbReference>
<dbReference type="Proteomes" id="UP000492821">
    <property type="component" value="Unassembled WGS sequence"/>
</dbReference>
<protein>
    <submittedName>
        <fullName evidence="3">Venom peptide</fullName>
    </submittedName>
</protein>
<keyword evidence="1" id="KW-0732">Signal</keyword>
<keyword evidence="2" id="KW-1185">Reference proteome</keyword>
<accession>A0A7E4V3R3</accession>
<proteinExistence type="predicted"/>
<evidence type="ECO:0000313" key="2">
    <source>
        <dbReference type="Proteomes" id="UP000492821"/>
    </source>
</evidence>
<reference evidence="3" key="2">
    <citation type="submission" date="2020-10" db="UniProtKB">
        <authorList>
            <consortium name="WormBaseParasite"/>
        </authorList>
    </citation>
    <scope>IDENTIFICATION</scope>
</reference>
<feature type="chain" id="PRO_5029011195" evidence="1">
    <location>
        <begin position="20"/>
        <end position="79"/>
    </location>
</feature>
<name>A0A7E4V3R3_PANRE</name>
<reference evidence="2" key="1">
    <citation type="journal article" date="2013" name="Genetics">
        <title>The draft genome and transcriptome of Panagrellus redivivus are shaped by the harsh demands of a free-living lifestyle.</title>
        <authorList>
            <person name="Srinivasan J."/>
            <person name="Dillman A.R."/>
            <person name="Macchietto M.G."/>
            <person name="Heikkinen L."/>
            <person name="Lakso M."/>
            <person name="Fracchia K.M."/>
            <person name="Antoshechkin I."/>
            <person name="Mortazavi A."/>
            <person name="Wong G."/>
            <person name="Sternberg P.W."/>
        </authorList>
    </citation>
    <scope>NUCLEOTIDE SEQUENCE [LARGE SCALE GENOMIC DNA]</scope>
    <source>
        <strain evidence="2">MT8872</strain>
    </source>
</reference>
<evidence type="ECO:0000313" key="3">
    <source>
        <dbReference type="WBParaSite" id="Pan_g1574.t1"/>
    </source>
</evidence>
<organism evidence="2 3">
    <name type="scientific">Panagrellus redivivus</name>
    <name type="common">Microworm</name>
    <dbReference type="NCBI Taxonomy" id="6233"/>
    <lineage>
        <taxon>Eukaryota</taxon>
        <taxon>Metazoa</taxon>
        <taxon>Ecdysozoa</taxon>
        <taxon>Nematoda</taxon>
        <taxon>Chromadorea</taxon>
        <taxon>Rhabditida</taxon>
        <taxon>Tylenchina</taxon>
        <taxon>Panagrolaimomorpha</taxon>
        <taxon>Panagrolaimoidea</taxon>
        <taxon>Panagrolaimidae</taxon>
        <taxon>Panagrellus</taxon>
    </lineage>
</organism>
<feature type="signal peptide" evidence="1">
    <location>
        <begin position="1"/>
        <end position="19"/>
    </location>
</feature>
<sequence length="79" mass="8663">MKTLQLFFIAVVLFAIAIAKNVKSIVAEDRSLGKASAGFAKAGLLRAKRFAKNHKKDDEERVMWSDGLNPLISNLTSSN</sequence>
<evidence type="ECO:0000256" key="1">
    <source>
        <dbReference type="SAM" id="SignalP"/>
    </source>
</evidence>
<dbReference type="AlphaFoldDB" id="A0A7E4V3R3"/>